<dbReference type="GO" id="GO:0000981">
    <property type="term" value="F:DNA-binding transcription factor activity, RNA polymerase II-specific"/>
    <property type="evidence" value="ECO:0007669"/>
    <property type="project" value="InterPro"/>
</dbReference>
<dbReference type="STRING" id="743788.S8E2K8"/>
<accession>S8E2K8</accession>
<dbReference type="GO" id="GO:0000978">
    <property type="term" value="F:RNA polymerase II cis-regulatory region sequence-specific DNA binding"/>
    <property type="evidence" value="ECO:0007669"/>
    <property type="project" value="TreeGrafter"/>
</dbReference>
<dbReference type="Pfam" id="PF00046">
    <property type="entry name" value="Homeodomain"/>
    <property type="match status" value="1"/>
</dbReference>
<feature type="compositionally biased region" description="Low complexity" evidence="6">
    <location>
        <begin position="119"/>
        <end position="130"/>
    </location>
</feature>
<reference evidence="8 9" key="1">
    <citation type="journal article" date="2012" name="Science">
        <title>The Paleozoic origin of enzymatic lignin decomposition reconstructed from 31 fungal genomes.</title>
        <authorList>
            <person name="Floudas D."/>
            <person name="Binder M."/>
            <person name="Riley R."/>
            <person name="Barry K."/>
            <person name="Blanchette R.A."/>
            <person name="Henrissat B."/>
            <person name="Martinez A.T."/>
            <person name="Otillar R."/>
            <person name="Spatafora J.W."/>
            <person name="Yadav J.S."/>
            <person name="Aerts A."/>
            <person name="Benoit I."/>
            <person name="Boyd A."/>
            <person name="Carlson A."/>
            <person name="Copeland A."/>
            <person name="Coutinho P.M."/>
            <person name="de Vries R.P."/>
            <person name="Ferreira P."/>
            <person name="Findley K."/>
            <person name="Foster B."/>
            <person name="Gaskell J."/>
            <person name="Glotzer D."/>
            <person name="Gorecki P."/>
            <person name="Heitman J."/>
            <person name="Hesse C."/>
            <person name="Hori C."/>
            <person name="Igarashi K."/>
            <person name="Jurgens J.A."/>
            <person name="Kallen N."/>
            <person name="Kersten P."/>
            <person name="Kohler A."/>
            <person name="Kuees U."/>
            <person name="Kumar T.K.A."/>
            <person name="Kuo A."/>
            <person name="LaButti K."/>
            <person name="Larrondo L.F."/>
            <person name="Lindquist E."/>
            <person name="Ling A."/>
            <person name="Lombard V."/>
            <person name="Lucas S."/>
            <person name="Lundell T."/>
            <person name="Martin R."/>
            <person name="McLaughlin D.J."/>
            <person name="Morgenstern I."/>
            <person name="Morin E."/>
            <person name="Murat C."/>
            <person name="Nagy L.G."/>
            <person name="Nolan M."/>
            <person name="Ohm R.A."/>
            <person name="Patyshakuliyeva A."/>
            <person name="Rokas A."/>
            <person name="Ruiz-Duenas F.J."/>
            <person name="Sabat G."/>
            <person name="Salamov A."/>
            <person name="Samejima M."/>
            <person name="Schmutz J."/>
            <person name="Slot J.C."/>
            <person name="St John F."/>
            <person name="Stenlid J."/>
            <person name="Sun H."/>
            <person name="Sun S."/>
            <person name="Syed K."/>
            <person name="Tsang A."/>
            <person name="Wiebenga A."/>
            <person name="Young D."/>
            <person name="Pisabarro A."/>
            <person name="Eastwood D.C."/>
            <person name="Martin F."/>
            <person name="Cullen D."/>
            <person name="Grigoriev I.V."/>
            <person name="Hibbett D.S."/>
        </authorList>
    </citation>
    <scope>NUCLEOTIDE SEQUENCE</scope>
    <source>
        <strain evidence="9">FP-58527</strain>
    </source>
</reference>
<keyword evidence="2 4" id="KW-0371">Homeobox</keyword>
<dbReference type="InterPro" id="IPR017970">
    <property type="entry name" value="Homeobox_CS"/>
</dbReference>
<dbReference type="SUPFAM" id="SSF46689">
    <property type="entry name" value="Homeodomain-like"/>
    <property type="match status" value="1"/>
</dbReference>
<evidence type="ECO:0000256" key="1">
    <source>
        <dbReference type="ARBA" id="ARBA00023125"/>
    </source>
</evidence>
<comment type="subcellular location">
    <subcellularLocation>
        <location evidence="4 5">Nucleus</location>
    </subcellularLocation>
</comment>
<dbReference type="CDD" id="cd00086">
    <property type="entry name" value="homeodomain"/>
    <property type="match status" value="1"/>
</dbReference>
<evidence type="ECO:0000256" key="3">
    <source>
        <dbReference type="ARBA" id="ARBA00023242"/>
    </source>
</evidence>
<proteinExistence type="predicted"/>
<evidence type="ECO:0000259" key="7">
    <source>
        <dbReference type="PROSITE" id="PS50071"/>
    </source>
</evidence>
<dbReference type="SMART" id="SM00389">
    <property type="entry name" value="HOX"/>
    <property type="match status" value="1"/>
</dbReference>
<name>S8E2K8_FOMSC</name>
<feature type="region of interest" description="Disordered" evidence="6">
    <location>
        <begin position="283"/>
        <end position="302"/>
    </location>
</feature>
<feature type="compositionally biased region" description="Basic and acidic residues" evidence="6">
    <location>
        <begin position="283"/>
        <end position="294"/>
    </location>
</feature>
<evidence type="ECO:0000313" key="9">
    <source>
        <dbReference type="Proteomes" id="UP000015241"/>
    </source>
</evidence>
<feature type="compositionally biased region" description="Polar residues" evidence="6">
    <location>
        <begin position="85"/>
        <end position="109"/>
    </location>
</feature>
<dbReference type="PANTHER" id="PTHR24324:SF9">
    <property type="entry name" value="HOMEOBOX DOMAIN-CONTAINING PROTEIN"/>
    <property type="match status" value="1"/>
</dbReference>
<feature type="compositionally biased region" description="Basic and acidic residues" evidence="6">
    <location>
        <begin position="139"/>
        <end position="150"/>
    </location>
</feature>
<dbReference type="eggNOG" id="ENOG502SG9K">
    <property type="taxonomic scope" value="Eukaryota"/>
</dbReference>
<dbReference type="InterPro" id="IPR001356">
    <property type="entry name" value="HD"/>
</dbReference>
<gene>
    <name evidence="8" type="ORF">FOMPIDRAFT_151520</name>
</gene>
<dbReference type="InterPro" id="IPR009057">
    <property type="entry name" value="Homeodomain-like_sf"/>
</dbReference>
<keyword evidence="3 4" id="KW-0539">Nucleus</keyword>
<dbReference type="OrthoDB" id="6159439at2759"/>
<evidence type="ECO:0000256" key="4">
    <source>
        <dbReference type="PROSITE-ProRule" id="PRU00108"/>
    </source>
</evidence>
<organism evidence="8 9">
    <name type="scientific">Fomitopsis schrenkii</name>
    <name type="common">Brown rot fungus</name>
    <dbReference type="NCBI Taxonomy" id="2126942"/>
    <lineage>
        <taxon>Eukaryota</taxon>
        <taxon>Fungi</taxon>
        <taxon>Dikarya</taxon>
        <taxon>Basidiomycota</taxon>
        <taxon>Agaricomycotina</taxon>
        <taxon>Agaricomycetes</taxon>
        <taxon>Polyporales</taxon>
        <taxon>Fomitopsis</taxon>
    </lineage>
</organism>
<protein>
    <recommendedName>
        <fullName evidence="7">Homeobox domain-containing protein</fullName>
    </recommendedName>
</protein>
<dbReference type="GO" id="GO:0030154">
    <property type="term" value="P:cell differentiation"/>
    <property type="evidence" value="ECO:0007669"/>
    <property type="project" value="TreeGrafter"/>
</dbReference>
<dbReference type="PROSITE" id="PS00027">
    <property type="entry name" value="HOMEOBOX_1"/>
    <property type="match status" value="1"/>
</dbReference>
<keyword evidence="1 4" id="KW-0238">DNA-binding</keyword>
<dbReference type="Proteomes" id="UP000015241">
    <property type="component" value="Unassembled WGS sequence"/>
</dbReference>
<feature type="region of interest" description="Disordered" evidence="6">
    <location>
        <begin position="61"/>
        <end position="203"/>
    </location>
</feature>
<dbReference type="PANTHER" id="PTHR24324">
    <property type="entry name" value="HOMEOBOX PROTEIN HHEX"/>
    <property type="match status" value="1"/>
</dbReference>
<dbReference type="InterPro" id="IPR051000">
    <property type="entry name" value="Homeobox_DNA-bind_prot"/>
</dbReference>
<evidence type="ECO:0000256" key="6">
    <source>
        <dbReference type="SAM" id="MobiDB-lite"/>
    </source>
</evidence>
<dbReference type="EMBL" id="KE504157">
    <property type="protein sequence ID" value="EPS99401.1"/>
    <property type="molecule type" value="Genomic_DNA"/>
</dbReference>
<keyword evidence="9" id="KW-1185">Reference proteome</keyword>
<evidence type="ECO:0000313" key="8">
    <source>
        <dbReference type="EMBL" id="EPS99401.1"/>
    </source>
</evidence>
<dbReference type="Gene3D" id="1.10.10.60">
    <property type="entry name" value="Homeodomain-like"/>
    <property type="match status" value="1"/>
</dbReference>
<dbReference type="PROSITE" id="PS50071">
    <property type="entry name" value="HOMEOBOX_2"/>
    <property type="match status" value="1"/>
</dbReference>
<dbReference type="GO" id="GO:0005634">
    <property type="term" value="C:nucleus"/>
    <property type="evidence" value="ECO:0007669"/>
    <property type="project" value="UniProtKB-SubCell"/>
</dbReference>
<evidence type="ECO:0000256" key="5">
    <source>
        <dbReference type="RuleBase" id="RU000682"/>
    </source>
</evidence>
<feature type="DNA-binding region" description="Homeobox" evidence="4">
    <location>
        <begin position="3"/>
        <end position="61"/>
    </location>
</feature>
<dbReference type="HOGENOM" id="CLU_787793_0_0_1"/>
<dbReference type="AlphaFoldDB" id="S8E2K8"/>
<feature type="domain" description="Homeobox" evidence="7">
    <location>
        <begin position="1"/>
        <end position="60"/>
    </location>
</feature>
<dbReference type="InParanoid" id="S8E2K8"/>
<evidence type="ECO:0000256" key="2">
    <source>
        <dbReference type="ARBA" id="ARBA00023155"/>
    </source>
</evidence>
<sequence length="339" mass="37663">MEKRTRRRFTNDQVALLEALYRQTPHPTRDQRDTLAKENKLDIRAVTVWFQNKRQYGRRQAIRRTTKYDPLASPFTAAPGKTIHTARSSSPASDDLSRTSASDALSTPTPRKRRRDSSTPAARTRPVTRTLSLDQIAARTERPCTSDHDPATSATTPPRRAHSTASLPYLRAPPPPRALWETMPSSPVQPRSPELAPSPLLDFDSTLGHRLKRRRTLEWACARERAGGHQDPGHEDGDPLVLDLGGDTDVETEPDVHEAVTPRSYGRGGAGAGIVGADSWEEERMVDGDKENRPQRWMRLRKGADAKMDVDLKRGPAREASDEDMMDAALALCGLGGRM</sequence>